<protein>
    <submittedName>
        <fullName evidence="1">Uncharacterized protein</fullName>
    </submittedName>
</protein>
<proteinExistence type="predicted"/>
<evidence type="ECO:0000313" key="2">
    <source>
        <dbReference type="Proteomes" id="UP001056120"/>
    </source>
</evidence>
<reference evidence="1 2" key="2">
    <citation type="journal article" date="2022" name="Mol. Ecol. Resour.">
        <title>The genomes of chicory, endive, great burdock and yacon provide insights into Asteraceae paleo-polyploidization history and plant inulin production.</title>
        <authorList>
            <person name="Fan W."/>
            <person name="Wang S."/>
            <person name="Wang H."/>
            <person name="Wang A."/>
            <person name="Jiang F."/>
            <person name="Liu H."/>
            <person name="Zhao H."/>
            <person name="Xu D."/>
            <person name="Zhang Y."/>
        </authorList>
    </citation>
    <scope>NUCLEOTIDE SEQUENCE [LARGE SCALE GENOMIC DNA]</scope>
    <source>
        <strain evidence="2">cv. Yunnan</strain>
        <tissue evidence="1">Leaves</tissue>
    </source>
</reference>
<name>A0ACB9EV98_9ASTR</name>
<dbReference type="EMBL" id="CM042034">
    <property type="protein sequence ID" value="KAI3762655.1"/>
    <property type="molecule type" value="Genomic_DNA"/>
</dbReference>
<reference evidence="2" key="1">
    <citation type="journal article" date="2022" name="Mol. Ecol. Resour.">
        <title>The genomes of chicory, endive, great burdock and yacon provide insights into Asteraceae palaeo-polyploidization history and plant inulin production.</title>
        <authorList>
            <person name="Fan W."/>
            <person name="Wang S."/>
            <person name="Wang H."/>
            <person name="Wang A."/>
            <person name="Jiang F."/>
            <person name="Liu H."/>
            <person name="Zhao H."/>
            <person name="Xu D."/>
            <person name="Zhang Y."/>
        </authorList>
    </citation>
    <scope>NUCLEOTIDE SEQUENCE [LARGE SCALE GENOMIC DNA]</scope>
    <source>
        <strain evidence="2">cv. Yunnan</strain>
    </source>
</reference>
<evidence type="ECO:0000313" key="1">
    <source>
        <dbReference type="EMBL" id="KAI3762655.1"/>
    </source>
</evidence>
<keyword evidence="2" id="KW-1185">Reference proteome</keyword>
<gene>
    <name evidence="1" type="ORF">L1987_53095</name>
</gene>
<dbReference type="Proteomes" id="UP001056120">
    <property type="component" value="Linkage Group LG17"/>
</dbReference>
<accession>A0ACB9EV98</accession>
<sequence>MANTRSFASFVTLNIHQSFILLLLHNRCNRRLSLRTLFFIRQLPLHSIPTGIHTAASSSFDRNRRYDVTVSMRKIIGVVGAKELSWALLMYAMCLVRVVNEIHSSTTRKNICLCIMIMLEGAKATTKTVDALRTGAAAMKAMQKANYYKI</sequence>
<comment type="caution">
    <text evidence="1">The sequence shown here is derived from an EMBL/GenBank/DDBJ whole genome shotgun (WGS) entry which is preliminary data.</text>
</comment>
<organism evidence="1 2">
    <name type="scientific">Smallanthus sonchifolius</name>
    <dbReference type="NCBI Taxonomy" id="185202"/>
    <lineage>
        <taxon>Eukaryota</taxon>
        <taxon>Viridiplantae</taxon>
        <taxon>Streptophyta</taxon>
        <taxon>Embryophyta</taxon>
        <taxon>Tracheophyta</taxon>
        <taxon>Spermatophyta</taxon>
        <taxon>Magnoliopsida</taxon>
        <taxon>eudicotyledons</taxon>
        <taxon>Gunneridae</taxon>
        <taxon>Pentapetalae</taxon>
        <taxon>asterids</taxon>
        <taxon>campanulids</taxon>
        <taxon>Asterales</taxon>
        <taxon>Asteraceae</taxon>
        <taxon>Asteroideae</taxon>
        <taxon>Heliantheae alliance</taxon>
        <taxon>Millerieae</taxon>
        <taxon>Smallanthus</taxon>
    </lineage>
</organism>